<dbReference type="AlphaFoldDB" id="L0A2F5"/>
<accession>L0A2F5</accession>
<proteinExistence type="predicted"/>
<evidence type="ECO:0000313" key="2">
    <source>
        <dbReference type="Proteomes" id="UP000010467"/>
    </source>
</evidence>
<dbReference type="KEGG" id="dpd:Deipe_1647"/>
<protein>
    <submittedName>
        <fullName evidence="1">Uncharacterized protein</fullName>
    </submittedName>
</protein>
<organism evidence="1 2">
    <name type="scientific">Deinococcus peraridilitoris (strain DSM 19664 / LMG 22246 / CIP 109416 / KR-200)</name>
    <dbReference type="NCBI Taxonomy" id="937777"/>
    <lineage>
        <taxon>Bacteria</taxon>
        <taxon>Thermotogati</taxon>
        <taxon>Deinococcota</taxon>
        <taxon>Deinococci</taxon>
        <taxon>Deinococcales</taxon>
        <taxon>Deinococcaceae</taxon>
        <taxon>Deinococcus</taxon>
    </lineage>
</organism>
<dbReference type="HOGENOM" id="CLU_2665048_0_0_0"/>
<dbReference type="EMBL" id="CP003382">
    <property type="protein sequence ID" value="AFZ67180.1"/>
    <property type="molecule type" value="Genomic_DNA"/>
</dbReference>
<name>L0A2F5_DEIPD</name>
<gene>
    <name evidence="1" type="ordered locus">Deipe_1647</name>
</gene>
<sequence length="75" mass="8317">MLLLDEEVSPNWIGFCMPVVDTVQDETFGVHKHAKRRYVSVPHHTSQGCLCRGAATSDKEEGCQRAMAVNTDSLL</sequence>
<reference evidence="2" key="1">
    <citation type="submission" date="2012-03" db="EMBL/GenBank/DDBJ databases">
        <title>Complete sequence of chromosome of Deinococcus peraridilitoris DSM 19664.</title>
        <authorList>
            <person name="Lucas S."/>
            <person name="Copeland A."/>
            <person name="Lapidus A."/>
            <person name="Glavina del Rio T."/>
            <person name="Dalin E."/>
            <person name="Tice H."/>
            <person name="Bruce D."/>
            <person name="Goodwin L."/>
            <person name="Pitluck S."/>
            <person name="Peters L."/>
            <person name="Mikhailova N."/>
            <person name="Lu M."/>
            <person name="Kyrpides N."/>
            <person name="Mavromatis K."/>
            <person name="Ivanova N."/>
            <person name="Brettin T."/>
            <person name="Detter J.C."/>
            <person name="Han C."/>
            <person name="Larimer F."/>
            <person name="Land M."/>
            <person name="Hauser L."/>
            <person name="Markowitz V."/>
            <person name="Cheng J.-F."/>
            <person name="Hugenholtz P."/>
            <person name="Woyke T."/>
            <person name="Wu D."/>
            <person name="Pukall R."/>
            <person name="Steenblock K."/>
            <person name="Brambilla E."/>
            <person name="Klenk H.-P."/>
            <person name="Eisen J.A."/>
        </authorList>
    </citation>
    <scope>NUCLEOTIDE SEQUENCE [LARGE SCALE GENOMIC DNA]</scope>
    <source>
        <strain evidence="2">DSM 19664 / LMG 22246 / CIP 109416 / KR-200</strain>
    </source>
</reference>
<keyword evidence="2" id="KW-1185">Reference proteome</keyword>
<dbReference type="Proteomes" id="UP000010467">
    <property type="component" value="Chromosome"/>
</dbReference>
<evidence type="ECO:0000313" key="1">
    <source>
        <dbReference type="EMBL" id="AFZ67180.1"/>
    </source>
</evidence>